<reference evidence="2 3" key="1">
    <citation type="submission" date="2015-09" db="EMBL/GenBank/DDBJ databases">
        <authorList>
            <consortium name="Pathogen Informatics"/>
        </authorList>
    </citation>
    <scope>NUCLEOTIDE SEQUENCE [LARGE SCALE GENOMIC DNA]</scope>
    <source>
        <strain evidence="2 3">2789STDY5834957</strain>
    </source>
</reference>
<keyword evidence="1" id="KW-1133">Transmembrane helix</keyword>
<dbReference type="Proteomes" id="UP000095762">
    <property type="component" value="Unassembled WGS sequence"/>
</dbReference>
<sequence length="157" mass="18303">MISLNSVRPFCWFHTYYLITTRFRINNAKISRVIILLSNRTLSALKCPVYKGFQKIFCHCATPFDTFFVNPFDALLSSQNRSQNRTATCTTHTPHPKMKISRLQNHLPELLFSLFFLLIFVLLSGTFATFFAIFLFLSKSLNRLFSRLSVYFKASYC</sequence>
<gene>
    <name evidence="2" type="ORF">ERS852569_03896</name>
</gene>
<accession>A0A174WIE2</accession>
<dbReference type="AlphaFoldDB" id="A0A174WIE2"/>
<organism evidence="2 3">
    <name type="scientific">Blautia obeum</name>
    <dbReference type="NCBI Taxonomy" id="40520"/>
    <lineage>
        <taxon>Bacteria</taxon>
        <taxon>Bacillati</taxon>
        <taxon>Bacillota</taxon>
        <taxon>Clostridia</taxon>
        <taxon>Lachnospirales</taxon>
        <taxon>Lachnospiraceae</taxon>
        <taxon>Blautia</taxon>
    </lineage>
</organism>
<evidence type="ECO:0000313" key="2">
    <source>
        <dbReference type="EMBL" id="CUQ42889.1"/>
    </source>
</evidence>
<name>A0A174WIE2_9FIRM</name>
<keyword evidence="1" id="KW-0472">Membrane</keyword>
<evidence type="ECO:0000313" key="3">
    <source>
        <dbReference type="Proteomes" id="UP000095762"/>
    </source>
</evidence>
<evidence type="ECO:0000256" key="1">
    <source>
        <dbReference type="SAM" id="Phobius"/>
    </source>
</evidence>
<dbReference type="EMBL" id="CZBP01000057">
    <property type="protein sequence ID" value="CUQ42889.1"/>
    <property type="molecule type" value="Genomic_DNA"/>
</dbReference>
<feature type="transmembrane region" description="Helical" evidence="1">
    <location>
        <begin position="110"/>
        <end position="137"/>
    </location>
</feature>
<proteinExistence type="predicted"/>
<protein>
    <submittedName>
        <fullName evidence="2">Uncharacterized protein</fullName>
    </submittedName>
</protein>
<keyword evidence="1" id="KW-0812">Transmembrane</keyword>